<gene>
    <name evidence="1" type="ORF">H4R20_004587</name>
</gene>
<keyword evidence="2" id="KW-1185">Reference proteome</keyword>
<dbReference type="OrthoDB" id="2143914at2759"/>
<proteinExistence type="predicted"/>
<sequence>MLQRRVLNFPQTWLALHGVVSTRLSNAQNAWRLSRPYASAAKDSTADQHQKLISQIRAYQKENVTIPWYALGAQYRLSFDSMEQILAQDDARIRAQKELSLRISQRADQLYNEERGRCDWETLAIEFDKPLIECLALYDATLSTIVRKSRPNIEDWQVGAIGVLKEFVTKHIDIITSDNLRLASIYMNVRYEDCIPIYSLLSHLKMTTQLHKAIKQPNPNTPLWSPADENRLIVLASANDSTKIDWAYVSKELGRGVYACKLRHAILTRKKGICLSKYVDAVDSEVKRQYEQRSVIDWAQVSQAVGLSELQCLEICQFNEGKVRWVYGPDTFSWDTANKMTAFIEANYPTPIPVNYRAVSNYMWVDADDCS</sequence>
<dbReference type="EMBL" id="JANBUO010001261">
    <property type="protein sequence ID" value="KAJ2799046.1"/>
    <property type="molecule type" value="Genomic_DNA"/>
</dbReference>
<dbReference type="AlphaFoldDB" id="A0A9W8LRX8"/>
<evidence type="ECO:0000313" key="1">
    <source>
        <dbReference type="EMBL" id="KAJ2799046.1"/>
    </source>
</evidence>
<dbReference type="Proteomes" id="UP001140094">
    <property type="component" value="Unassembled WGS sequence"/>
</dbReference>
<name>A0A9W8LRX8_9FUNG</name>
<feature type="non-terminal residue" evidence="1">
    <location>
        <position position="371"/>
    </location>
</feature>
<accession>A0A9W8LRX8</accession>
<organism evidence="1 2">
    <name type="scientific">Coemansia guatemalensis</name>
    <dbReference type="NCBI Taxonomy" id="2761395"/>
    <lineage>
        <taxon>Eukaryota</taxon>
        <taxon>Fungi</taxon>
        <taxon>Fungi incertae sedis</taxon>
        <taxon>Zoopagomycota</taxon>
        <taxon>Kickxellomycotina</taxon>
        <taxon>Kickxellomycetes</taxon>
        <taxon>Kickxellales</taxon>
        <taxon>Kickxellaceae</taxon>
        <taxon>Coemansia</taxon>
    </lineage>
</organism>
<evidence type="ECO:0008006" key="3">
    <source>
        <dbReference type="Google" id="ProtNLM"/>
    </source>
</evidence>
<reference evidence="1" key="1">
    <citation type="submission" date="2022-07" db="EMBL/GenBank/DDBJ databases">
        <title>Phylogenomic reconstructions and comparative analyses of Kickxellomycotina fungi.</title>
        <authorList>
            <person name="Reynolds N.K."/>
            <person name="Stajich J.E."/>
            <person name="Barry K."/>
            <person name="Grigoriev I.V."/>
            <person name="Crous P."/>
            <person name="Smith M.E."/>
        </authorList>
    </citation>
    <scope>NUCLEOTIDE SEQUENCE</scope>
    <source>
        <strain evidence="1">NRRL 1565</strain>
    </source>
</reference>
<comment type="caution">
    <text evidence="1">The sequence shown here is derived from an EMBL/GenBank/DDBJ whole genome shotgun (WGS) entry which is preliminary data.</text>
</comment>
<evidence type="ECO:0000313" key="2">
    <source>
        <dbReference type="Proteomes" id="UP001140094"/>
    </source>
</evidence>
<protein>
    <recommendedName>
        <fullName evidence="3">Myb-like domain-containing protein</fullName>
    </recommendedName>
</protein>